<gene>
    <name evidence="5" type="ORF">DSM104635_01507</name>
</gene>
<evidence type="ECO:0000259" key="4">
    <source>
        <dbReference type="Pfam" id="PF22244"/>
    </source>
</evidence>
<name>A0A6I6MI44_9CAUL</name>
<protein>
    <submittedName>
        <fullName evidence="5">Putative dienelactone hydrolase</fullName>
    </submittedName>
</protein>
<reference evidence="6" key="1">
    <citation type="submission" date="2019-12" db="EMBL/GenBank/DDBJ databases">
        <title>Complete genome of Terracaulis silvestris 0127_4.</title>
        <authorList>
            <person name="Vieira S."/>
            <person name="Riedel T."/>
            <person name="Sproer C."/>
            <person name="Pascual J."/>
            <person name="Boedeker C."/>
            <person name="Overmann J."/>
        </authorList>
    </citation>
    <scope>NUCLEOTIDE SEQUENCE [LARGE SCALE GENOMIC DNA]</scope>
    <source>
        <strain evidence="6">0127_4</strain>
    </source>
</reference>
<dbReference type="RefSeq" id="WP_158765602.1">
    <property type="nucleotide sequence ID" value="NZ_CP047045.1"/>
</dbReference>
<evidence type="ECO:0000313" key="5">
    <source>
        <dbReference type="EMBL" id="QGZ94680.1"/>
    </source>
</evidence>
<organism evidence="5 6">
    <name type="scientific">Terricaulis silvestris</name>
    <dbReference type="NCBI Taxonomy" id="2686094"/>
    <lineage>
        <taxon>Bacteria</taxon>
        <taxon>Pseudomonadati</taxon>
        <taxon>Pseudomonadota</taxon>
        <taxon>Alphaproteobacteria</taxon>
        <taxon>Caulobacterales</taxon>
        <taxon>Caulobacteraceae</taxon>
        <taxon>Terricaulis</taxon>
    </lineage>
</organism>
<keyword evidence="3 5" id="KW-0378">Hydrolase</keyword>
<accession>A0A6I6MI44</accession>
<proteinExistence type="predicted"/>
<dbReference type="Gene3D" id="3.40.50.1820">
    <property type="entry name" value="alpha/beta hydrolase"/>
    <property type="match status" value="1"/>
</dbReference>
<dbReference type="KEGG" id="tsv:DSM104635_01507"/>
<dbReference type="Proteomes" id="UP000431269">
    <property type="component" value="Chromosome"/>
</dbReference>
<dbReference type="InterPro" id="IPR054579">
    <property type="entry name" value="GCE-like_dom"/>
</dbReference>
<keyword evidence="1" id="KW-0719">Serine esterase</keyword>
<feature type="domain" description="4-O-methyl-glucuronoyl methylesterase-like" evidence="4">
    <location>
        <begin position="202"/>
        <end position="374"/>
    </location>
</feature>
<evidence type="ECO:0000256" key="3">
    <source>
        <dbReference type="ARBA" id="ARBA00022801"/>
    </source>
</evidence>
<dbReference type="Pfam" id="PF22244">
    <property type="entry name" value="GCE_fung"/>
    <property type="match status" value="1"/>
</dbReference>
<dbReference type="InterPro" id="IPR050261">
    <property type="entry name" value="FrsA_esterase"/>
</dbReference>
<evidence type="ECO:0000256" key="1">
    <source>
        <dbReference type="ARBA" id="ARBA00022487"/>
    </source>
</evidence>
<dbReference type="EMBL" id="CP047045">
    <property type="protein sequence ID" value="QGZ94680.1"/>
    <property type="molecule type" value="Genomic_DNA"/>
</dbReference>
<evidence type="ECO:0000313" key="6">
    <source>
        <dbReference type="Proteomes" id="UP000431269"/>
    </source>
</evidence>
<dbReference type="PROSITE" id="PS51257">
    <property type="entry name" value="PROKAR_LIPOPROTEIN"/>
    <property type="match status" value="1"/>
</dbReference>
<evidence type="ECO:0000256" key="2">
    <source>
        <dbReference type="ARBA" id="ARBA00022729"/>
    </source>
</evidence>
<keyword evidence="2" id="KW-0732">Signal</keyword>
<dbReference type="SUPFAM" id="SSF53474">
    <property type="entry name" value="alpha/beta-Hydrolases"/>
    <property type="match status" value="1"/>
</dbReference>
<dbReference type="AlphaFoldDB" id="A0A6I6MI44"/>
<dbReference type="GO" id="GO:0052689">
    <property type="term" value="F:carboxylic ester hydrolase activity"/>
    <property type="evidence" value="ECO:0007669"/>
    <property type="project" value="UniProtKB-KW"/>
</dbReference>
<dbReference type="InterPro" id="IPR029058">
    <property type="entry name" value="AB_hydrolase_fold"/>
</dbReference>
<dbReference type="PANTHER" id="PTHR22946">
    <property type="entry name" value="DIENELACTONE HYDROLASE DOMAIN-CONTAINING PROTEIN-RELATED"/>
    <property type="match status" value="1"/>
</dbReference>
<sequence>MRWGLIALAAIAVVSAGLVGCAAIRLPAVALDPTLGPAAPPPLLGAFGQDPPISTTMEWETRRAPLLHAAFEREVYGPYPPNAAPARVLSRDEISYAPLADVARIEQWSVAVGPADAPPHFNMVVVLPRDATGPVPLVIMENFCGNRAAMADAPDEIAGPLTEVLWACDAPWAYPLIETVFGRYINGPPYEDILARGYGLAMFYAGDVVADEAVGAREGLARLYGDDAENTGAVAVWAWLYSQAYDVLAADPRVDARRVAVWGHSRNGKAALYAAARDPRIAAVIAHQSGRGGASLSRSDEGESIAEMMEAFPWWFPPAFADAPRDPAMDQHQLLALIAPRPVLLGNGARDAWSDPHGAWQAARAATPAYELYGAQGLAQEDMRTPNLEADLAYYTRPGLHGVTAQDWRVFLDFLDAHLKTR</sequence>
<keyword evidence="6" id="KW-1185">Reference proteome</keyword>